<organism evidence="2 3">
    <name type="scientific">Nitrospina watsonii</name>
    <dbReference type="NCBI Taxonomy" id="1323948"/>
    <lineage>
        <taxon>Bacteria</taxon>
        <taxon>Pseudomonadati</taxon>
        <taxon>Nitrospinota/Tectimicrobiota group</taxon>
        <taxon>Nitrospinota</taxon>
        <taxon>Nitrospinia</taxon>
        <taxon>Nitrospinales</taxon>
        <taxon>Nitrospinaceae</taxon>
        <taxon>Nitrospina</taxon>
    </lineage>
</organism>
<dbReference type="Pfam" id="PF03781">
    <property type="entry name" value="FGE-sulfatase"/>
    <property type="match status" value="1"/>
</dbReference>
<dbReference type="EMBL" id="OX336137">
    <property type="protein sequence ID" value="CAI2718306.1"/>
    <property type="molecule type" value="Genomic_DNA"/>
</dbReference>
<proteinExistence type="predicted"/>
<evidence type="ECO:0000313" key="2">
    <source>
        <dbReference type="EMBL" id="CAI2718306.1"/>
    </source>
</evidence>
<sequence>MKTLSILIVLISSFFISAIPVLAENPPEGMVRIPTGCFMMGTDNVYEYEVGRKNERERPVHKVCIDAFYLDKTEATQAEYEKSMGKNPSYYPGENLPVEHINYKEAQEYCRLQGKRLPTEAEWEYAARAGGPDDYPWGSEIDGDYVWYDVNSSRKPHPVGSKKPNAWGVYDMLGSVYEWVSDWYSDHYYEVSPRDNPKGPEERQSWRVIRGGSWVDEPGKIRVTVRYRGDSDGTYHFLVGVRCARDIEPSP</sequence>
<evidence type="ECO:0000313" key="3">
    <source>
        <dbReference type="Proteomes" id="UP001157733"/>
    </source>
</evidence>
<reference evidence="2 3" key="1">
    <citation type="submission" date="2022-09" db="EMBL/GenBank/DDBJ databases">
        <authorList>
            <person name="Kop L."/>
        </authorList>
    </citation>
    <scope>NUCLEOTIDE SEQUENCE [LARGE SCALE GENOMIC DNA]</scope>
    <source>
        <strain evidence="2 3">347</strain>
    </source>
</reference>
<feature type="domain" description="Sulfatase-modifying factor enzyme-like" evidence="1">
    <location>
        <begin position="28"/>
        <end position="245"/>
    </location>
</feature>
<dbReference type="PANTHER" id="PTHR23150">
    <property type="entry name" value="SULFATASE MODIFYING FACTOR 1, 2"/>
    <property type="match status" value="1"/>
</dbReference>
<dbReference type="SUPFAM" id="SSF56436">
    <property type="entry name" value="C-type lectin-like"/>
    <property type="match status" value="1"/>
</dbReference>
<dbReference type="InterPro" id="IPR042095">
    <property type="entry name" value="SUMF_sf"/>
</dbReference>
<dbReference type="Gene3D" id="3.90.1580.10">
    <property type="entry name" value="paralog of FGE (formylglycine-generating enzyme)"/>
    <property type="match status" value="1"/>
</dbReference>
<name>A0ABN8W0Q1_9BACT</name>
<keyword evidence="3" id="KW-1185">Reference proteome</keyword>
<dbReference type="InterPro" id="IPR016187">
    <property type="entry name" value="CTDL_fold"/>
</dbReference>
<dbReference type="RefSeq" id="WP_282011209.1">
    <property type="nucleotide sequence ID" value="NZ_OX336137.1"/>
</dbReference>
<dbReference type="InterPro" id="IPR051043">
    <property type="entry name" value="Sulfatase_Mod_Factor_Kinase"/>
</dbReference>
<accession>A0ABN8W0Q1</accession>
<dbReference type="PANTHER" id="PTHR23150:SF19">
    <property type="entry name" value="FORMYLGLYCINE-GENERATING ENZYME"/>
    <property type="match status" value="1"/>
</dbReference>
<dbReference type="Proteomes" id="UP001157733">
    <property type="component" value="Chromosome"/>
</dbReference>
<gene>
    <name evidence="2" type="ORF">NSPWAT_1447</name>
</gene>
<dbReference type="InterPro" id="IPR005532">
    <property type="entry name" value="SUMF_dom"/>
</dbReference>
<evidence type="ECO:0000259" key="1">
    <source>
        <dbReference type="Pfam" id="PF03781"/>
    </source>
</evidence>
<protein>
    <submittedName>
        <fullName evidence="2">FGE-sulfatase domain-containing protein</fullName>
    </submittedName>
</protein>